<dbReference type="Gene3D" id="1.10.10.60">
    <property type="entry name" value="Homeodomain-like"/>
    <property type="match status" value="1"/>
</dbReference>
<gene>
    <name evidence="6" type="ORF">G5C60_31770</name>
</gene>
<dbReference type="SUPFAM" id="SSF46689">
    <property type="entry name" value="Homeodomain-like"/>
    <property type="match status" value="1"/>
</dbReference>
<dbReference type="Pfam" id="PF02796">
    <property type="entry name" value="HTH_7"/>
    <property type="match status" value="1"/>
</dbReference>
<dbReference type="GO" id="GO:0000150">
    <property type="term" value="F:DNA strand exchange activity"/>
    <property type="evidence" value="ECO:0007669"/>
    <property type="project" value="InterPro"/>
</dbReference>
<keyword evidence="7" id="KW-1185">Reference proteome</keyword>
<dbReference type="Proteomes" id="UP000472335">
    <property type="component" value="Unassembled WGS sequence"/>
</dbReference>
<evidence type="ECO:0000313" key="7">
    <source>
        <dbReference type="Proteomes" id="UP000472335"/>
    </source>
</evidence>
<protein>
    <submittedName>
        <fullName evidence="6">Recombinase family protein</fullName>
    </submittedName>
</protein>
<dbReference type="CDD" id="cd03768">
    <property type="entry name" value="SR_ResInv"/>
    <property type="match status" value="1"/>
</dbReference>
<dbReference type="SMART" id="SM00857">
    <property type="entry name" value="Resolvase"/>
    <property type="match status" value="1"/>
</dbReference>
<dbReference type="CDD" id="cd00569">
    <property type="entry name" value="HTH_Hin_like"/>
    <property type="match status" value="1"/>
</dbReference>
<comment type="similarity">
    <text evidence="1">Belongs to the site-specific recombinase resolvase family.</text>
</comment>
<dbReference type="PROSITE" id="PS51736">
    <property type="entry name" value="RECOMBINASES_3"/>
    <property type="match status" value="1"/>
</dbReference>
<comment type="caution">
    <text evidence="6">The sequence shown here is derived from an EMBL/GenBank/DDBJ whole genome shotgun (WGS) entry which is preliminary data.</text>
</comment>
<keyword evidence="4" id="KW-0233">DNA recombination</keyword>
<proteinExistence type="inferred from homology"/>
<dbReference type="SUPFAM" id="SSF53041">
    <property type="entry name" value="Resolvase-like"/>
    <property type="match status" value="1"/>
</dbReference>
<dbReference type="GO" id="GO:0003677">
    <property type="term" value="F:DNA binding"/>
    <property type="evidence" value="ECO:0007669"/>
    <property type="project" value="UniProtKB-KW"/>
</dbReference>
<organism evidence="6 7">
    <name type="scientific">Streptomyces scabichelini</name>
    <dbReference type="NCBI Taxonomy" id="2711217"/>
    <lineage>
        <taxon>Bacteria</taxon>
        <taxon>Bacillati</taxon>
        <taxon>Actinomycetota</taxon>
        <taxon>Actinomycetes</taxon>
        <taxon>Kitasatosporales</taxon>
        <taxon>Streptomycetaceae</taxon>
        <taxon>Streptomyces</taxon>
    </lineage>
</organism>
<dbReference type="InterPro" id="IPR006120">
    <property type="entry name" value="Resolvase_HTH_dom"/>
</dbReference>
<evidence type="ECO:0000259" key="5">
    <source>
        <dbReference type="PROSITE" id="PS51736"/>
    </source>
</evidence>
<evidence type="ECO:0000256" key="4">
    <source>
        <dbReference type="ARBA" id="ARBA00023172"/>
    </source>
</evidence>
<feature type="domain" description="Resolvase/invertase-type recombinase catalytic" evidence="5">
    <location>
        <begin position="16"/>
        <end position="164"/>
    </location>
</feature>
<reference evidence="6 7" key="1">
    <citation type="submission" date="2020-02" db="EMBL/GenBank/DDBJ databases">
        <title>Whole-genome analyses of novel actinobacteria.</title>
        <authorList>
            <person name="Sahin N."/>
            <person name="Gencbay T."/>
        </authorList>
    </citation>
    <scope>NUCLEOTIDE SEQUENCE [LARGE SCALE GENOMIC DNA]</scope>
    <source>
        <strain evidence="6 7">HC44</strain>
    </source>
</reference>
<keyword evidence="3" id="KW-0238">DNA-binding</keyword>
<evidence type="ECO:0000256" key="2">
    <source>
        <dbReference type="ARBA" id="ARBA00022908"/>
    </source>
</evidence>
<dbReference type="InterPro" id="IPR006118">
    <property type="entry name" value="Recombinase_CS"/>
</dbReference>
<dbReference type="PROSITE" id="PS00398">
    <property type="entry name" value="RECOMBINASES_2"/>
    <property type="match status" value="1"/>
</dbReference>
<evidence type="ECO:0000256" key="3">
    <source>
        <dbReference type="ARBA" id="ARBA00023125"/>
    </source>
</evidence>
<dbReference type="EMBL" id="JAAKZY010000125">
    <property type="protein sequence ID" value="NGO12060.1"/>
    <property type="molecule type" value="Genomic_DNA"/>
</dbReference>
<evidence type="ECO:0000256" key="1">
    <source>
        <dbReference type="ARBA" id="ARBA00009913"/>
    </source>
</evidence>
<dbReference type="PANTHER" id="PTHR30461">
    <property type="entry name" value="DNA-INVERTASE FROM LAMBDOID PROPHAGE"/>
    <property type="match status" value="1"/>
</dbReference>
<dbReference type="AlphaFoldDB" id="A0A6G4VE08"/>
<dbReference type="Gene3D" id="3.40.50.1390">
    <property type="entry name" value="Resolvase, N-terminal catalytic domain"/>
    <property type="match status" value="1"/>
</dbReference>
<sequence>MPIKRCQKVSVLKNSGSTVFCTTWRVQQPRDGDTADLLALVPAVRAGGLVGYARVSTKGQLLDRKSGKNAEREELWKTLDHLREGDTLVVPSLDRLGRSIQDLIAIVSGLRKRGIGFTSLHEALDITTPGGRLVFHVFAALAEFIRELIIQGANEGLDAARARGVRLGRPPAMTEEQVRHARDLLARPENTVTSIAKLLGVSRNTIYNQHHLQLRARTEGRRRPVQAGVTHAHVVSSEYASSSMIRMSRMNVAKRLPMDSWLCMPEIAERPQTSLNVGSVPFRLNRCTAVPCFLA</sequence>
<dbReference type="PANTHER" id="PTHR30461:SF2">
    <property type="entry name" value="SERINE RECOMBINASE PINE-RELATED"/>
    <property type="match status" value="1"/>
</dbReference>
<name>A0A6G4VE08_9ACTN</name>
<dbReference type="InterPro" id="IPR006119">
    <property type="entry name" value="Resolv_N"/>
</dbReference>
<dbReference type="Pfam" id="PF00239">
    <property type="entry name" value="Resolvase"/>
    <property type="match status" value="1"/>
</dbReference>
<keyword evidence="2" id="KW-0229">DNA integration</keyword>
<evidence type="ECO:0000313" key="6">
    <source>
        <dbReference type="EMBL" id="NGO12060.1"/>
    </source>
</evidence>
<accession>A0A6G4VE08</accession>
<dbReference type="InterPro" id="IPR050639">
    <property type="entry name" value="SSR_resolvase"/>
</dbReference>
<dbReference type="InterPro" id="IPR009057">
    <property type="entry name" value="Homeodomain-like_sf"/>
</dbReference>
<dbReference type="GO" id="GO:0015074">
    <property type="term" value="P:DNA integration"/>
    <property type="evidence" value="ECO:0007669"/>
    <property type="project" value="UniProtKB-KW"/>
</dbReference>
<dbReference type="InterPro" id="IPR036162">
    <property type="entry name" value="Resolvase-like_N_sf"/>
</dbReference>